<dbReference type="FunFam" id="3.100.10.10:FF:000001">
    <property type="entry name" value="60S ribosomal protein L18"/>
    <property type="match status" value="1"/>
</dbReference>
<feature type="region of interest" description="Disordered" evidence="4">
    <location>
        <begin position="250"/>
        <end position="283"/>
    </location>
</feature>
<dbReference type="EMBL" id="JABAHT010000101">
    <property type="protein sequence ID" value="KAF4665130.1"/>
    <property type="molecule type" value="Genomic_DNA"/>
</dbReference>
<protein>
    <submittedName>
        <fullName evidence="6">60S ribosomal protein L18</fullName>
    </submittedName>
</protein>
<feature type="region of interest" description="Disordered" evidence="4">
    <location>
        <begin position="16"/>
        <end position="42"/>
    </location>
</feature>
<organism evidence="6 8">
    <name type="scientific">Perkinsus olseni</name>
    <name type="common">Perkinsus atlanticus</name>
    <dbReference type="NCBI Taxonomy" id="32597"/>
    <lineage>
        <taxon>Eukaryota</taxon>
        <taxon>Sar</taxon>
        <taxon>Alveolata</taxon>
        <taxon>Perkinsozoa</taxon>
        <taxon>Perkinsea</taxon>
        <taxon>Perkinsida</taxon>
        <taxon>Perkinsidae</taxon>
        <taxon>Perkinsus</taxon>
    </lineage>
</organism>
<gene>
    <name evidence="6" type="primary">RPL18</name>
    <name evidence="7" type="ORF">FOL46_000333</name>
    <name evidence="6" type="ORF">FOZ61_000170</name>
</gene>
<dbReference type="InterPro" id="IPR000039">
    <property type="entry name" value="Ribosomal_eL18"/>
</dbReference>
<evidence type="ECO:0000313" key="6">
    <source>
        <dbReference type="EMBL" id="KAF4665130.1"/>
    </source>
</evidence>
<dbReference type="InterPro" id="IPR021131">
    <property type="entry name" value="Ribosomal_uL15/eL18"/>
</dbReference>
<dbReference type="PROSITE" id="PS01106">
    <property type="entry name" value="RIBOSOMAL_L18E"/>
    <property type="match status" value="1"/>
</dbReference>
<keyword evidence="3" id="KW-0687">Ribonucleoprotein</keyword>
<evidence type="ECO:0000256" key="4">
    <source>
        <dbReference type="SAM" id="MobiDB-lite"/>
    </source>
</evidence>
<name>A0A7J6M1S2_PEROL</name>
<proteinExistence type="inferred from homology"/>
<dbReference type="GO" id="GO:0003735">
    <property type="term" value="F:structural constituent of ribosome"/>
    <property type="evidence" value="ECO:0007669"/>
    <property type="project" value="InterPro"/>
</dbReference>
<comment type="caution">
    <text evidence="6">The sequence shown here is derived from an EMBL/GenBank/DDBJ whole genome shotgun (WGS) entry which is preliminary data.</text>
</comment>
<dbReference type="Proteomes" id="UP000572268">
    <property type="component" value="Unassembled WGS sequence"/>
</dbReference>
<dbReference type="InterPro" id="IPR036227">
    <property type="entry name" value="Ribosomal_uL15/eL18_sf"/>
</dbReference>
<dbReference type="Pfam" id="PF17135">
    <property type="entry name" value="Ribosomal_L18"/>
    <property type="match status" value="1"/>
</dbReference>
<dbReference type="GO" id="GO:0022625">
    <property type="term" value="C:cytosolic large ribosomal subunit"/>
    <property type="evidence" value="ECO:0007669"/>
    <property type="project" value="TreeGrafter"/>
</dbReference>
<dbReference type="Gene3D" id="3.100.10.10">
    <property type="match status" value="1"/>
</dbReference>
<evidence type="ECO:0000256" key="2">
    <source>
        <dbReference type="ARBA" id="ARBA00022980"/>
    </source>
</evidence>
<dbReference type="SUPFAM" id="SSF52080">
    <property type="entry name" value="Ribosomal proteins L15p and L18e"/>
    <property type="match status" value="1"/>
</dbReference>
<dbReference type="Proteomes" id="UP000570595">
    <property type="component" value="Unassembled WGS sequence"/>
</dbReference>
<evidence type="ECO:0000259" key="5">
    <source>
        <dbReference type="Pfam" id="PF17135"/>
    </source>
</evidence>
<feature type="compositionally biased region" description="Basic residues" evidence="4">
    <location>
        <begin position="261"/>
        <end position="283"/>
    </location>
</feature>
<evidence type="ECO:0000256" key="1">
    <source>
        <dbReference type="ARBA" id="ARBA00006815"/>
    </source>
</evidence>
<dbReference type="PANTHER" id="PTHR10934">
    <property type="entry name" value="60S RIBOSOMAL PROTEIN L18"/>
    <property type="match status" value="1"/>
</dbReference>
<feature type="domain" description="Large ribosomal subunit protein uL15/eL18" evidence="5">
    <location>
        <begin position="111"/>
        <end position="283"/>
    </location>
</feature>
<dbReference type="AlphaFoldDB" id="A0A7J6M1S2"/>
<evidence type="ECO:0000313" key="8">
    <source>
        <dbReference type="Proteomes" id="UP000570595"/>
    </source>
</evidence>
<comment type="similarity">
    <text evidence="1">Belongs to the eukaryotic ribosomal protein eL18 family.</text>
</comment>
<dbReference type="EMBL" id="JABANN010000106">
    <property type="protein sequence ID" value="KAF4671367.1"/>
    <property type="molecule type" value="Genomic_DNA"/>
</dbReference>
<dbReference type="GO" id="GO:0006412">
    <property type="term" value="P:translation"/>
    <property type="evidence" value="ECO:0007669"/>
    <property type="project" value="InterPro"/>
</dbReference>
<evidence type="ECO:0000256" key="3">
    <source>
        <dbReference type="ARBA" id="ARBA00023274"/>
    </source>
</evidence>
<dbReference type="OrthoDB" id="6353017at2759"/>
<keyword evidence="2 6" id="KW-0689">Ribosomal protein</keyword>
<reference evidence="8 9" key="1">
    <citation type="submission" date="2020-04" db="EMBL/GenBank/DDBJ databases">
        <title>Perkinsus olseni comparative genomics.</title>
        <authorList>
            <person name="Bogema D.R."/>
        </authorList>
    </citation>
    <scope>NUCLEOTIDE SEQUENCE [LARGE SCALE GENOMIC DNA]</scope>
    <source>
        <strain evidence="6">ATCC PRA-179</strain>
        <strain evidence="7">ATCC PRA-31</strain>
    </source>
</reference>
<evidence type="ECO:0000313" key="9">
    <source>
        <dbReference type="Proteomes" id="UP000572268"/>
    </source>
</evidence>
<dbReference type="InterPro" id="IPR021132">
    <property type="entry name" value="Ribosomal_eL18/eL18-A/B/_CS"/>
</dbReference>
<accession>A0A7J6M1S2</accession>
<dbReference type="GO" id="GO:0003723">
    <property type="term" value="F:RNA binding"/>
    <property type="evidence" value="ECO:0007669"/>
    <property type="project" value="TreeGrafter"/>
</dbReference>
<evidence type="ECO:0000313" key="7">
    <source>
        <dbReference type="EMBL" id="KAF4671367.1"/>
    </source>
</evidence>
<sequence>MPPHCGEVTAANLFPNVSTAPFNEGPTREPSENEGPPSLQGSLLEPALLSGMVEFPVLEFTDSGVTDMAAGELLEAPQRCIADRAPLSVESRGPAYIAPPVSRAGVLFRVDKETIKTENPYIRLLCKLYSFLARRTDSSFNATILKRLQTSRRNRPTLSLSKLARHMQGKEDKIAVVVGTITDDARLFEVPQLTVCALRFSETARARIVKAGGSCMTFDQLALKAPTGSNTVLLRGATKSRVCERYFGKAPGVPDSDTRPRVRSVGRKREKARGRRKSRGFKV</sequence>
<dbReference type="PANTHER" id="PTHR10934:SF2">
    <property type="entry name" value="LARGE RIBOSOMAL SUBUNIT PROTEIN EL18"/>
    <property type="match status" value="1"/>
</dbReference>